<feature type="region of interest" description="Disordered" evidence="1">
    <location>
        <begin position="87"/>
        <end position="131"/>
    </location>
</feature>
<protein>
    <submittedName>
        <fullName evidence="2">Uncharacterized protein</fullName>
    </submittedName>
</protein>
<dbReference type="EMBL" id="JAYMYR010000002">
    <property type="protein sequence ID" value="KAK7377634.1"/>
    <property type="molecule type" value="Genomic_DNA"/>
</dbReference>
<dbReference type="Proteomes" id="UP001374584">
    <property type="component" value="Unassembled WGS sequence"/>
</dbReference>
<proteinExistence type="predicted"/>
<accession>A0AAN9NW38</accession>
<gene>
    <name evidence="2" type="ORF">VNO80_03063</name>
</gene>
<evidence type="ECO:0000313" key="2">
    <source>
        <dbReference type="EMBL" id="KAK7377634.1"/>
    </source>
</evidence>
<keyword evidence="3" id="KW-1185">Reference proteome</keyword>
<evidence type="ECO:0000256" key="1">
    <source>
        <dbReference type="SAM" id="MobiDB-lite"/>
    </source>
</evidence>
<sequence>MVNATSSKVANGEVNFFSHSVHTQHRLLPLTATSHVTHTSALTTHSRFSTPTKLIISSISGNLTTSTGGNYLPAHITSSFPGFLYHHPRKPRPPPPATAQAKPPHQQYHPAPAAGHRANYSKPRQENRYPAPLPRLAAANRVTTPSSTTIYAPSCMRLRST</sequence>
<dbReference type="AlphaFoldDB" id="A0AAN9NW38"/>
<organism evidence="2 3">
    <name type="scientific">Phaseolus coccineus</name>
    <name type="common">Scarlet runner bean</name>
    <name type="synonym">Phaseolus multiflorus</name>
    <dbReference type="NCBI Taxonomy" id="3886"/>
    <lineage>
        <taxon>Eukaryota</taxon>
        <taxon>Viridiplantae</taxon>
        <taxon>Streptophyta</taxon>
        <taxon>Embryophyta</taxon>
        <taxon>Tracheophyta</taxon>
        <taxon>Spermatophyta</taxon>
        <taxon>Magnoliopsida</taxon>
        <taxon>eudicotyledons</taxon>
        <taxon>Gunneridae</taxon>
        <taxon>Pentapetalae</taxon>
        <taxon>rosids</taxon>
        <taxon>fabids</taxon>
        <taxon>Fabales</taxon>
        <taxon>Fabaceae</taxon>
        <taxon>Papilionoideae</taxon>
        <taxon>50 kb inversion clade</taxon>
        <taxon>NPAAA clade</taxon>
        <taxon>indigoferoid/millettioid clade</taxon>
        <taxon>Phaseoleae</taxon>
        <taxon>Phaseolus</taxon>
    </lineage>
</organism>
<feature type="compositionally biased region" description="Low complexity" evidence="1">
    <location>
        <begin position="98"/>
        <end position="116"/>
    </location>
</feature>
<reference evidence="2 3" key="1">
    <citation type="submission" date="2024-01" db="EMBL/GenBank/DDBJ databases">
        <title>The genomes of 5 underutilized Papilionoideae crops provide insights into root nodulation and disease resistanc.</title>
        <authorList>
            <person name="Jiang F."/>
        </authorList>
    </citation>
    <scope>NUCLEOTIDE SEQUENCE [LARGE SCALE GENOMIC DNA]</scope>
    <source>
        <strain evidence="2">JINMINGXINNONG_FW02</strain>
        <tissue evidence="2">Leaves</tissue>
    </source>
</reference>
<comment type="caution">
    <text evidence="2">The sequence shown here is derived from an EMBL/GenBank/DDBJ whole genome shotgun (WGS) entry which is preliminary data.</text>
</comment>
<name>A0AAN9NW38_PHACN</name>
<evidence type="ECO:0000313" key="3">
    <source>
        <dbReference type="Proteomes" id="UP001374584"/>
    </source>
</evidence>